<dbReference type="KEGG" id="acip:CBP36_17615"/>
<protein>
    <recommendedName>
        <fullName evidence="3">PurM-like C-terminal domain-containing protein</fullName>
    </recommendedName>
</protein>
<reference evidence="1" key="1">
    <citation type="submission" date="2017-05" db="EMBL/GenBank/DDBJ databases">
        <title>Polyphasic characterization of four soil-derived phenanthrene-degrading Acidovorax strains and proposal of Acidovorax phenanthrenivorans sp. nov.</title>
        <authorList>
            <person name="Singleton D."/>
            <person name="Lee J."/>
            <person name="Dickey A.N."/>
            <person name="Stroud A."/>
            <person name="Scholl E.H."/>
            <person name="Wright F.A."/>
            <person name="Aitken M.D."/>
        </authorList>
    </citation>
    <scope>NUCLEOTIDE SEQUENCE</scope>
    <source>
        <strain evidence="1">P4</strain>
    </source>
</reference>
<evidence type="ECO:0008006" key="3">
    <source>
        <dbReference type="Google" id="ProtNLM"/>
    </source>
</evidence>
<evidence type="ECO:0000313" key="2">
    <source>
        <dbReference type="Proteomes" id="UP000194440"/>
    </source>
</evidence>
<dbReference type="AlphaFoldDB" id="A0A240UGZ5"/>
<dbReference type="EMBL" id="CP021366">
    <property type="protein sequence ID" value="ART60396.1"/>
    <property type="molecule type" value="Genomic_DNA"/>
</dbReference>
<evidence type="ECO:0000313" key="1">
    <source>
        <dbReference type="EMBL" id="ART60396.1"/>
    </source>
</evidence>
<proteinExistence type="predicted"/>
<dbReference type="Gene3D" id="3.90.650.10">
    <property type="entry name" value="PurM-like C-terminal domain"/>
    <property type="match status" value="1"/>
</dbReference>
<gene>
    <name evidence="1" type="ORF">CBP36_17615</name>
</gene>
<dbReference type="InterPro" id="IPR036676">
    <property type="entry name" value="PurM-like_C_sf"/>
</dbReference>
<dbReference type="KEGG" id="acis:CBP35_01295"/>
<dbReference type="OrthoDB" id="9802811at2"/>
<keyword evidence="2" id="KW-1185">Reference proteome</keyword>
<dbReference type="RefSeq" id="WP_086928337.1">
    <property type="nucleotide sequence ID" value="NZ_CP021362.1"/>
</dbReference>
<dbReference type="Proteomes" id="UP000194440">
    <property type="component" value="Chromosome"/>
</dbReference>
<name>A0A240UGZ5_9BURK</name>
<accession>A0A240UGZ5</accession>
<organism evidence="1 2">
    <name type="scientific">Acidovorax carolinensis</name>
    <dbReference type="NCBI Taxonomy" id="553814"/>
    <lineage>
        <taxon>Bacteria</taxon>
        <taxon>Pseudomonadati</taxon>
        <taxon>Pseudomonadota</taxon>
        <taxon>Betaproteobacteria</taxon>
        <taxon>Burkholderiales</taxon>
        <taxon>Comamonadaceae</taxon>
        <taxon>Acidovorax</taxon>
    </lineage>
</organism>
<sequence length="75" mass="7841">MAANPHQCPFRGDDYELAFTAPVVRRAAVAAAAQTSGTPVTRIGRVEAEPGLSLLDAQGQPVALRYASFDHFAGG</sequence>